<comment type="caution">
    <text evidence="1">The sequence shown here is derived from an EMBL/GenBank/DDBJ whole genome shotgun (WGS) entry which is preliminary data.</text>
</comment>
<proteinExistence type="predicted"/>
<organism evidence="1 2">
    <name type="scientific">Cladophialophora carrionii</name>
    <dbReference type="NCBI Taxonomy" id="86049"/>
    <lineage>
        <taxon>Eukaryota</taxon>
        <taxon>Fungi</taxon>
        <taxon>Dikarya</taxon>
        <taxon>Ascomycota</taxon>
        <taxon>Pezizomycotina</taxon>
        <taxon>Eurotiomycetes</taxon>
        <taxon>Chaetothyriomycetidae</taxon>
        <taxon>Chaetothyriales</taxon>
        <taxon>Herpotrichiellaceae</taxon>
        <taxon>Cladophialophora</taxon>
    </lineage>
</organism>
<gene>
    <name evidence="1" type="ORF">CLCR_07792</name>
</gene>
<dbReference type="AlphaFoldDB" id="A0A1C1CM64"/>
<evidence type="ECO:0000313" key="2">
    <source>
        <dbReference type="Proteomes" id="UP000094526"/>
    </source>
</evidence>
<evidence type="ECO:0000313" key="1">
    <source>
        <dbReference type="EMBL" id="OCT49587.1"/>
    </source>
</evidence>
<sequence>MLRTGNLEASGALIPGPEDLSIRNAEDQPEKWFGHLVKHCGLLGGDLLTGMEILRATDDVFAVIAAAALPRKRNPRTAMLLGLHPPADVFVEVAREAGGKGVL</sequence>
<dbReference type="VEuPathDB" id="FungiDB:CLCR_07792"/>
<name>A0A1C1CM64_9EURO</name>
<protein>
    <submittedName>
        <fullName evidence="1">Uncharacterized protein</fullName>
    </submittedName>
</protein>
<reference evidence="2" key="1">
    <citation type="submission" date="2015-07" db="EMBL/GenBank/DDBJ databases">
        <authorList>
            <person name="Teixeira M.M."/>
            <person name="Souza R.C."/>
            <person name="Almeida L.G."/>
            <person name="Vicente V.A."/>
            <person name="de Hoog S."/>
            <person name="Bocca A.L."/>
            <person name="de Almeida S.R."/>
            <person name="Vasconcelos A.T."/>
            <person name="Felipe M.S."/>
        </authorList>
    </citation>
    <scope>NUCLEOTIDE SEQUENCE [LARGE SCALE GENOMIC DNA]</scope>
    <source>
        <strain evidence="2">KSF</strain>
    </source>
</reference>
<accession>A0A1C1CM64</accession>
<dbReference type="EMBL" id="LGRB01000010">
    <property type="protein sequence ID" value="OCT49587.1"/>
    <property type="molecule type" value="Genomic_DNA"/>
</dbReference>
<keyword evidence="2" id="KW-1185">Reference proteome</keyword>
<dbReference type="Proteomes" id="UP000094526">
    <property type="component" value="Unassembled WGS sequence"/>
</dbReference>